<comment type="function">
    <text evidence="12">Flavin transferase that catalyzes the transfer of the FMN moiety of FAD and its covalent binding to the hydroxyl group of a threonine residue in a target flavoprotein.</text>
</comment>
<name>D6YWM0_WADCW</name>
<dbReference type="PANTHER" id="PTHR30040:SF2">
    <property type="entry name" value="FAD:PROTEIN FMN TRANSFERASE"/>
    <property type="match status" value="1"/>
</dbReference>
<evidence type="ECO:0000313" key="14">
    <source>
        <dbReference type="Proteomes" id="UP000001505"/>
    </source>
</evidence>
<dbReference type="OrthoDB" id="9778595at2"/>
<keyword evidence="12" id="KW-0732">Signal</keyword>
<organism evidence="13 14">
    <name type="scientific">Waddlia chondrophila (strain ATCC VR-1470 / WSU 86-1044)</name>
    <dbReference type="NCBI Taxonomy" id="716544"/>
    <lineage>
        <taxon>Bacteria</taxon>
        <taxon>Pseudomonadati</taxon>
        <taxon>Chlamydiota</taxon>
        <taxon>Chlamydiia</taxon>
        <taxon>Parachlamydiales</taxon>
        <taxon>Waddliaceae</taxon>
        <taxon>Waddlia</taxon>
    </lineage>
</organism>
<evidence type="ECO:0000256" key="11">
    <source>
        <dbReference type="PIRSR" id="PIRSR006268-2"/>
    </source>
</evidence>
<protein>
    <recommendedName>
        <fullName evidence="2 10">FAD:protein FMN transferase</fullName>
        <ecNumber evidence="1 10">2.7.1.180</ecNumber>
    </recommendedName>
    <alternativeName>
        <fullName evidence="8 10">Flavin transferase</fullName>
    </alternativeName>
</protein>
<feature type="binding site" evidence="11">
    <location>
        <position position="291"/>
    </location>
    <ligand>
        <name>Mg(2+)</name>
        <dbReference type="ChEBI" id="CHEBI:18420"/>
    </ligand>
</feature>
<dbReference type="Pfam" id="PF02424">
    <property type="entry name" value="ApbE"/>
    <property type="match status" value="1"/>
</dbReference>
<dbReference type="InterPro" id="IPR003374">
    <property type="entry name" value="ApbE-like_sf"/>
</dbReference>
<dbReference type="PIRSF" id="PIRSF006268">
    <property type="entry name" value="ApbE"/>
    <property type="match status" value="1"/>
</dbReference>
<evidence type="ECO:0000256" key="2">
    <source>
        <dbReference type="ARBA" id="ARBA00016337"/>
    </source>
</evidence>
<comment type="cofactor">
    <cofactor evidence="11">
        <name>Mg(2+)</name>
        <dbReference type="ChEBI" id="CHEBI:18420"/>
    </cofactor>
    <cofactor evidence="11">
        <name>Mn(2+)</name>
        <dbReference type="ChEBI" id="CHEBI:29035"/>
    </cofactor>
    <text evidence="11">Magnesium. Can also use manganese.</text>
</comment>
<evidence type="ECO:0000313" key="13">
    <source>
        <dbReference type="EMBL" id="ADI38531.1"/>
    </source>
</evidence>
<dbReference type="HOGENOM" id="CLU_044403_0_1_0"/>
<evidence type="ECO:0000256" key="8">
    <source>
        <dbReference type="ARBA" id="ARBA00031306"/>
    </source>
</evidence>
<evidence type="ECO:0000256" key="6">
    <source>
        <dbReference type="ARBA" id="ARBA00022827"/>
    </source>
</evidence>
<evidence type="ECO:0000256" key="10">
    <source>
        <dbReference type="PIRNR" id="PIRNR006268"/>
    </source>
</evidence>
<accession>D6YWM0</accession>
<feature type="signal peptide" evidence="12">
    <location>
        <begin position="1"/>
        <end position="20"/>
    </location>
</feature>
<evidence type="ECO:0000256" key="9">
    <source>
        <dbReference type="ARBA" id="ARBA00048540"/>
    </source>
</evidence>
<keyword evidence="12" id="KW-1003">Cell membrane</keyword>
<dbReference type="SUPFAM" id="SSF143631">
    <property type="entry name" value="ApbE-like"/>
    <property type="match status" value="1"/>
</dbReference>
<keyword evidence="7 10" id="KW-0460">Magnesium</keyword>
<dbReference type="PANTHER" id="PTHR30040">
    <property type="entry name" value="THIAMINE BIOSYNTHESIS LIPOPROTEIN APBE"/>
    <property type="match status" value="1"/>
</dbReference>
<dbReference type="GO" id="GO:0005886">
    <property type="term" value="C:plasma membrane"/>
    <property type="evidence" value="ECO:0007669"/>
    <property type="project" value="UniProtKB-SubCell"/>
</dbReference>
<evidence type="ECO:0000256" key="5">
    <source>
        <dbReference type="ARBA" id="ARBA00022723"/>
    </source>
</evidence>
<keyword evidence="6 10" id="KW-0274">FAD</keyword>
<dbReference type="AlphaFoldDB" id="D6YWM0"/>
<comment type="similarity">
    <text evidence="10 12">Belongs to the ApbE family.</text>
</comment>
<evidence type="ECO:0000256" key="7">
    <source>
        <dbReference type="ARBA" id="ARBA00022842"/>
    </source>
</evidence>
<keyword evidence="4 10" id="KW-0808">Transferase</keyword>
<dbReference type="eggNOG" id="COG1477">
    <property type="taxonomic scope" value="Bacteria"/>
</dbReference>
<dbReference type="InterPro" id="IPR024932">
    <property type="entry name" value="ApbE"/>
</dbReference>
<gene>
    <name evidence="13" type="primary">apbE</name>
    <name evidence="13" type="ordered locus">wcw_1174</name>
</gene>
<feature type="binding site" evidence="11">
    <location>
        <position position="171"/>
    </location>
    <ligand>
        <name>Mg(2+)</name>
        <dbReference type="ChEBI" id="CHEBI:18420"/>
    </ligand>
</feature>
<dbReference type="GO" id="GO:0016740">
    <property type="term" value="F:transferase activity"/>
    <property type="evidence" value="ECO:0007669"/>
    <property type="project" value="UniProtKB-UniRule"/>
</dbReference>
<comment type="catalytic activity">
    <reaction evidence="9 10 12">
        <text>L-threonyl-[protein] + FAD = FMN-L-threonyl-[protein] + AMP + H(+)</text>
        <dbReference type="Rhea" id="RHEA:36847"/>
        <dbReference type="Rhea" id="RHEA-COMP:11060"/>
        <dbReference type="Rhea" id="RHEA-COMP:11061"/>
        <dbReference type="ChEBI" id="CHEBI:15378"/>
        <dbReference type="ChEBI" id="CHEBI:30013"/>
        <dbReference type="ChEBI" id="CHEBI:57692"/>
        <dbReference type="ChEBI" id="CHEBI:74257"/>
        <dbReference type="ChEBI" id="CHEBI:456215"/>
        <dbReference type="EC" id="2.7.1.180"/>
    </reaction>
</comment>
<evidence type="ECO:0000256" key="1">
    <source>
        <dbReference type="ARBA" id="ARBA00011955"/>
    </source>
</evidence>
<dbReference type="Proteomes" id="UP000001505">
    <property type="component" value="Chromosome"/>
</dbReference>
<keyword evidence="3 10" id="KW-0285">Flavoprotein</keyword>
<evidence type="ECO:0000256" key="12">
    <source>
        <dbReference type="RuleBase" id="RU363002"/>
    </source>
</evidence>
<dbReference type="KEGG" id="wch:wcw_1174"/>
<dbReference type="EMBL" id="CP001928">
    <property type="protein sequence ID" value="ADI38531.1"/>
    <property type="molecule type" value="Genomic_DNA"/>
</dbReference>
<keyword evidence="12" id="KW-0997">Cell inner membrane</keyword>
<dbReference type="GO" id="GO:0046872">
    <property type="term" value="F:metal ion binding"/>
    <property type="evidence" value="ECO:0007669"/>
    <property type="project" value="UniProtKB-UniRule"/>
</dbReference>
<sequence length="323" mass="36644">MYKHLIFFLAAILLFSCSQSNENSVTHFNGIKMTVPYRITIGSPLSSRQKTEVQNIIEQTFDEINNIYNKWNPHSEISALNRAEANKEHPLSPALYQFLVQVEELVNQTEGRFDPTIEPMQKLWKNAFGKGVFPSQSEIDTLLPSVGWHHIHLTANGIWKDDSRSSLDLGGIAKGYAIDLIAQRLEKAGYRNLYVEWGGDIAVKGQHPEGRPWRVLVTKWGAPDDTQTVAELKNLAIASSGDYLQNWSIEGNVYTHIFNPCTGEPMKITRQSICSVTVVASNCLLADTIATTAMLFGTKQEAEEWLEHLKDRYPELQYWVYKR</sequence>
<feature type="binding site" evidence="11">
    <location>
        <position position="287"/>
    </location>
    <ligand>
        <name>Mg(2+)</name>
        <dbReference type="ChEBI" id="CHEBI:18420"/>
    </ligand>
</feature>
<keyword evidence="12" id="KW-0472">Membrane</keyword>
<keyword evidence="12 13" id="KW-0449">Lipoprotein</keyword>
<evidence type="ECO:0000256" key="3">
    <source>
        <dbReference type="ARBA" id="ARBA00022630"/>
    </source>
</evidence>
<feature type="chain" id="PRO_5005968363" description="FAD:protein FMN transferase" evidence="12">
    <location>
        <begin position="21"/>
        <end position="323"/>
    </location>
</feature>
<dbReference type="EC" id="2.7.1.180" evidence="1 10"/>
<keyword evidence="5 10" id="KW-0479">Metal-binding</keyword>
<dbReference type="PROSITE" id="PS51257">
    <property type="entry name" value="PROKAR_LIPOPROTEIN"/>
    <property type="match status" value="1"/>
</dbReference>
<dbReference type="Gene3D" id="3.10.520.10">
    <property type="entry name" value="ApbE-like domains"/>
    <property type="match status" value="1"/>
</dbReference>
<comment type="subcellular location">
    <subcellularLocation>
        <location evidence="12">Cell inner membrane</location>
        <topology evidence="12">Lipid-anchor</topology>
        <orientation evidence="12">Periplasmic side</orientation>
    </subcellularLocation>
</comment>
<dbReference type="RefSeq" id="WP_013182244.1">
    <property type="nucleotide sequence ID" value="NC_014225.1"/>
</dbReference>
<keyword evidence="14" id="KW-1185">Reference proteome</keyword>
<dbReference type="STRING" id="716544.wcw_1174"/>
<reference evidence="13 14" key="1">
    <citation type="journal article" date="2010" name="PLoS ONE">
        <title>The Waddlia genome: a window into chlamydial biology.</title>
        <authorList>
            <person name="Bertelli C."/>
            <person name="Collyn F."/>
            <person name="Croxatto A."/>
            <person name="Ruckert C."/>
            <person name="Polkinghorne A."/>
            <person name="Kebbi-Beghdadi C."/>
            <person name="Goesmann A."/>
            <person name="Vaughan L."/>
            <person name="Greub G."/>
        </authorList>
    </citation>
    <scope>NUCLEOTIDE SEQUENCE [LARGE SCALE GENOMIC DNA]</scope>
    <source>
        <strain evidence="14">ATCC VR-1470 / WSU 86-1044</strain>
    </source>
</reference>
<evidence type="ECO:0000256" key="4">
    <source>
        <dbReference type="ARBA" id="ARBA00022679"/>
    </source>
</evidence>
<proteinExistence type="inferred from homology"/>